<dbReference type="PANTHER" id="PTHR47872">
    <property type="entry name" value="NUCLEAR RNA EXPORT FACTOR SDE5-RELATED"/>
    <property type="match status" value="1"/>
</dbReference>
<dbReference type="Gramene" id="ESR40594">
    <property type="protein sequence ID" value="ESR40594"/>
    <property type="gene ID" value="CICLE_v10027317mg"/>
</dbReference>
<proteinExistence type="predicted"/>
<dbReference type="KEGG" id="cic:CICLE_v10027317mg"/>
<dbReference type="Proteomes" id="UP000030687">
    <property type="component" value="Unassembled WGS sequence"/>
</dbReference>
<gene>
    <name evidence="2" type="ORF">CICLE_v10027317mg</name>
</gene>
<dbReference type="eggNOG" id="KOG2401">
    <property type="taxonomic scope" value="Eukaryota"/>
</dbReference>
<protein>
    <submittedName>
        <fullName evidence="2">Uncharacterized protein</fullName>
    </submittedName>
</protein>
<feature type="compositionally biased region" description="Basic and acidic residues" evidence="1">
    <location>
        <begin position="195"/>
        <end position="206"/>
    </location>
</feature>
<dbReference type="PANTHER" id="PTHR47872:SF3">
    <property type="entry name" value="NUCLEAR RNA EXPORT FACTOR SDE5 ISOFORM X1"/>
    <property type="match status" value="1"/>
</dbReference>
<feature type="region of interest" description="Disordered" evidence="1">
    <location>
        <begin position="45"/>
        <end position="65"/>
    </location>
</feature>
<dbReference type="OMA" id="ALFSCPE"/>
<dbReference type="InParanoid" id="V4UMF0"/>
<dbReference type="EMBL" id="KI536925">
    <property type="protein sequence ID" value="ESR40594.1"/>
    <property type="molecule type" value="Genomic_DNA"/>
</dbReference>
<dbReference type="STRING" id="85681.V4UMF0"/>
<dbReference type="AlphaFoldDB" id="V4UMF0"/>
<keyword evidence="3" id="KW-1185">Reference proteome</keyword>
<evidence type="ECO:0000313" key="3">
    <source>
        <dbReference type="Proteomes" id="UP000030687"/>
    </source>
</evidence>
<dbReference type="FunCoup" id="V4UMF0">
    <property type="interactions" value="356"/>
</dbReference>
<accession>V4UMF0</accession>
<name>V4UMF0_CITCL</name>
<feature type="region of interest" description="Disordered" evidence="1">
    <location>
        <begin position="195"/>
        <end position="218"/>
    </location>
</feature>
<feature type="non-terminal residue" evidence="2">
    <location>
        <position position="284"/>
    </location>
</feature>
<evidence type="ECO:0000313" key="2">
    <source>
        <dbReference type="EMBL" id="ESR40594.1"/>
    </source>
</evidence>
<organism evidence="2 3">
    <name type="scientific">Citrus clementina</name>
    <name type="common">Clementine</name>
    <name type="synonym">Citrus deliciosa x Citrus sinensis</name>
    <dbReference type="NCBI Taxonomy" id="85681"/>
    <lineage>
        <taxon>Eukaryota</taxon>
        <taxon>Viridiplantae</taxon>
        <taxon>Streptophyta</taxon>
        <taxon>Embryophyta</taxon>
        <taxon>Tracheophyta</taxon>
        <taxon>Spermatophyta</taxon>
        <taxon>Magnoliopsida</taxon>
        <taxon>eudicotyledons</taxon>
        <taxon>Gunneridae</taxon>
        <taxon>Pentapetalae</taxon>
        <taxon>rosids</taxon>
        <taxon>malvids</taxon>
        <taxon>Sapindales</taxon>
        <taxon>Rutaceae</taxon>
        <taxon>Aurantioideae</taxon>
        <taxon>Citrus</taxon>
    </lineage>
</organism>
<sequence length="284" mass="31875">MEGLLDTFGSVFTLQEITFAYCNAGGNPDLAGEFLCNKQANTSTSSVHTSAGEARGKESSKSSNSYISENSFYGNGKSRVSNTKWHLVSGRTVSSFLGKDYVKPAQPANGTFLASKPLKLDPREFRISALSEKKLNRQSKDDHLQKDMEDFLFKLLGEGFQLYRDVIQELTCFFFTLQSMSKLIDRSAETLGEKTKFLGKSSEKENPNTNEGELLRHPKDRNELRKEVFAALFSAAEKSDEFPEITVKTEWRSNALGKVVSEPPEELVPEYKANVVHWQQDDQT</sequence>
<evidence type="ECO:0000256" key="1">
    <source>
        <dbReference type="SAM" id="MobiDB-lite"/>
    </source>
</evidence>
<reference evidence="2 3" key="1">
    <citation type="submission" date="2013-10" db="EMBL/GenBank/DDBJ databases">
        <authorList>
            <consortium name="International Citrus Genome Consortium"/>
            <person name="Jenkins J."/>
            <person name="Schmutz J."/>
            <person name="Prochnik S."/>
            <person name="Rokhsar D."/>
            <person name="Gmitter F."/>
            <person name="Ollitrault P."/>
            <person name="Machado M."/>
            <person name="Talon M."/>
            <person name="Wincker P."/>
            <person name="Jaillon O."/>
            <person name="Morgante M."/>
        </authorList>
    </citation>
    <scope>NUCLEOTIDE SEQUENCE</scope>
    <source>
        <strain evidence="3">cv. Clemenules</strain>
    </source>
</reference>